<evidence type="ECO:0000256" key="6">
    <source>
        <dbReference type="ARBA" id="ARBA00023016"/>
    </source>
</evidence>
<dbReference type="SUPFAM" id="SSF57938">
    <property type="entry name" value="DnaJ/Hsp40 cysteine-rich domain"/>
    <property type="match status" value="1"/>
</dbReference>
<evidence type="ECO:0000313" key="15">
    <source>
        <dbReference type="EMBL" id="OWK41731.1"/>
    </source>
</evidence>
<dbReference type="FunFam" id="2.60.260.20:FF:000013">
    <property type="entry name" value="DnaJ subfamily B member 11"/>
    <property type="match status" value="1"/>
</dbReference>
<evidence type="ECO:0000259" key="13">
    <source>
        <dbReference type="PROSITE" id="PS50076"/>
    </source>
</evidence>
<feature type="repeat" description="CXXCXGXG motif" evidence="11">
    <location>
        <begin position="202"/>
        <end position="209"/>
    </location>
</feature>
<evidence type="ECO:0000256" key="1">
    <source>
        <dbReference type="ARBA" id="ARBA00022705"/>
    </source>
</evidence>
<dbReference type="PANTHER" id="PTHR43096">
    <property type="entry name" value="DNAJ HOMOLOG 1, MITOCHONDRIAL-RELATED"/>
    <property type="match status" value="1"/>
</dbReference>
<name>A0A225DJU6_9BACT</name>
<comment type="domain">
    <text evidence="11">The J domain is necessary and sufficient to stimulate DnaK ATPase activity. Zinc center 1 plays an important role in the autonomous, DnaK-independent chaperone activity of DnaJ. Zinc center 2 is essential for interaction with DnaK and for DnaJ activity.</text>
</comment>
<keyword evidence="5 11" id="KW-0862">Zinc</keyword>
<dbReference type="InterPro" id="IPR018253">
    <property type="entry name" value="DnaJ_domain_CS"/>
</dbReference>
<keyword evidence="6 11" id="KW-0346">Stress response</keyword>
<dbReference type="NCBIfam" id="NF008035">
    <property type="entry name" value="PRK10767.1"/>
    <property type="match status" value="1"/>
</dbReference>
<dbReference type="PRINTS" id="PR00625">
    <property type="entry name" value="JDOMAIN"/>
</dbReference>
<dbReference type="InterPro" id="IPR002939">
    <property type="entry name" value="DnaJ_C"/>
</dbReference>
<dbReference type="InterPro" id="IPR036410">
    <property type="entry name" value="HSP_DnaJ_Cys-rich_dom_sf"/>
</dbReference>
<feature type="binding site" evidence="11">
    <location>
        <position position="191"/>
    </location>
    <ligand>
        <name>Zn(2+)</name>
        <dbReference type="ChEBI" id="CHEBI:29105"/>
        <label>2</label>
    </ligand>
</feature>
<evidence type="ECO:0000256" key="3">
    <source>
        <dbReference type="ARBA" id="ARBA00022737"/>
    </source>
</evidence>
<gene>
    <name evidence="11" type="primary">dnaJ</name>
    <name evidence="15" type="ORF">FRUB_03809</name>
</gene>
<feature type="binding site" evidence="11">
    <location>
        <position position="166"/>
    </location>
    <ligand>
        <name>Zn(2+)</name>
        <dbReference type="ChEBI" id="CHEBI:29105"/>
        <label>2</label>
    </ligand>
</feature>
<dbReference type="FunFam" id="1.10.287.110:FF:000034">
    <property type="entry name" value="Chaperone protein DnaJ"/>
    <property type="match status" value="1"/>
</dbReference>
<dbReference type="EMBL" id="NIDE01000005">
    <property type="protein sequence ID" value="OWK41731.1"/>
    <property type="molecule type" value="Genomic_DNA"/>
</dbReference>
<dbReference type="Proteomes" id="UP000214646">
    <property type="component" value="Unassembled WGS sequence"/>
</dbReference>
<evidence type="ECO:0000256" key="5">
    <source>
        <dbReference type="ARBA" id="ARBA00022833"/>
    </source>
</evidence>
<dbReference type="GO" id="GO:0005737">
    <property type="term" value="C:cytoplasm"/>
    <property type="evidence" value="ECO:0007669"/>
    <property type="project" value="UniProtKB-SubCell"/>
</dbReference>
<dbReference type="AlphaFoldDB" id="A0A225DJU6"/>
<evidence type="ECO:0000259" key="14">
    <source>
        <dbReference type="PROSITE" id="PS51188"/>
    </source>
</evidence>
<comment type="subunit">
    <text evidence="11">Homodimer.</text>
</comment>
<feature type="binding site" evidence="11">
    <location>
        <position position="169"/>
    </location>
    <ligand>
        <name>Zn(2+)</name>
        <dbReference type="ChEBI" id="CHEBI:29105"/>
        <label>2</label>
    </ligand>
</feature>
<dbReference type="Pfam" id="PF01556">
    <property type="entry name" value="DnaJ_C"/>
    <property type="match status" value="1"/>
</dbReference>
<keyword evidence="1 11" id="KW-0235">DNA replication</keyword>
<evidence type="ECO:0000256" key="11">
    <source>
        <dbReference type="HAMAP-Rule" id="MF_01152"/>
    </source>
</evidence>
<feature type="binding site" evidence="11">
    <location>
        <position position="149"/>
    </location>
    <ligand>
        <name>Zn(2+)</name>
        <dbReference type="ChEBI" id="CHEBI:29105"/>
        <label>1</label>
    </ligand>
</feature>
<feature type="binding site" evidence="11">
    <location>
        <position position="188"/>
    </location>
    <ligand>
        <name>Zn(2+)</name>
        <dbReference type="ChEBI" id="CHEBI:29105"/>
        <label>2</label>
    </ligand>
</feature>
<dbReference type="CDD" id="cd06257">
    <property type="entry name" value="DnaJ"/>
    <property type="match status" value="1"/>
</dbReference>
<dbReference type="Gene3D" id="1.10.287.110">
    <property type="entry name" value="DnaJ domain"/>
    <property type="match status" value="1"/>
</dbReference>
<dbReference type="HAMAP" id="MF_01152">
    <property type="entry name" value="DnaJ"/>
    <property type="match status" value="1"/>
</dbReference>
<keyword evidence="3 11" id="KW-0677">Repeat</keyword>
<dbReference type="PROSITE" id="PS51188">
    <property type="entry name" value="ZF_CR"/>
    <property type="match status" value="1"/>
</dbReference>
<comment type="function">
    <text evidence="8 11">Participates actively in the response to hyperosmotic and heat shock by preventing the aggregation of stress-denatured proteins and by disaggregating proteins, also in an autonomous, DnaK-independent fashion. Unfolded proteins bind initially to DnaJ; upon interaction with the DnaJ-bound protein, DnaK hydrolyzes its bound ATP, resulting in the formation of a stable complex. GrpE releases ADP from DnaK; ATP binding to DnaK triggers the release of the substrate protein, thus completing the reaction cycle. Several rounds of ATP-dependent interactions between DnaJ, DnaK and GrpE are required for fully efficient folding. Also involved, together with DnaK and GrpE, in the DNA replication of plasmids through activation of initiation proteins.</text>
</comment>
<dbReference type="Pfam" id="PF00684">
    <property type="entry name" value="DnaJ_CXXCXGXG"/>
    <property type="match status" value="1"/>
</dbReference>
<comment type="subcellular location">
    <subcellularLocation>
        <location evidence="11">Cytoplasm</location>
    </subcellularLocation>
</comment>
<dbReference type="GO" id="GO:0051082">
    <property type="term" value="F:unfolded protein binding"/>
    <property type="evidence" value="ECO:0007669"/>
    <property type="project" value="UniProtKB-UniRule"/>
</dbReference>
<evidence type="ECO:0000256" key="4">
    <source>
        <dbReference type="ARBA" id="ARBA00022771"/>
    </source>
</evidence>
<feature type="binding site" evidence="11">
    <location>
        <position position="152"/>
    </location>
    <ligand>
        <name>Zn(2+)</name>
        <dbReference type="ChEBI" id="CHEBI:29105"/>
        <label>1</label>
    </ligand>
</feature>
<evidence type="ECO:0000256" key="7">
    <source>
        <dbReference type="ARBA" id="ARBA00023186"/>
    </source>
</evidence>
<dbReference type="InterPro" id="IPR001623">
    <property type="entry name" value="DnaJ_domain"/>
</dbReference>
<dbReference type="FunFam" id="2.10.230.10:FF:000002">
    <property type="entry name" value="Molecular chaperone DnaJ"/>
    <property type="match status" value="1"/>
</dbReference>
<dbReference type="CDD" id="cd10719">
    <property type="entry name" value="DnaJ_zf"/>
    <property type="match status" value="1"/>
</dbReference>
<evidence type="ECO:0000256" key="8">
    <source>
        <dbReference type="ARBA" id="ARBA00053423"/>
    </source>
</evidence>
<dbReference type="InterPro" id="IPR001305">
    <property type="entry name" value="HSP_DnaJ_Cys-rich_dom"/>
</dbReference>
<dbReference type="SMART" id="SM00271">
    <property type="entry name" value="DnaJ"/>
    <property type="match status" value="1"/>
</dbReference>
<dbReference type="CDD" id="cd10747">
    <property type="entry name" value="DnaJ_C"/>
    <property type="match status" value="1"/>
</dbReference>
<dbReference type="Gene3D" id="2.60.260.20">
    <property type="entry name" value="Urease metallochaperone UreE, N-terminal domain"/>
    <property type="match status" value="2"/>
</dbReference>
<accession>A0A225DJU6</accession>
<dbReference type="Pfam" id="PF00226">
    <property type="entry name" value="DnaJ"/>
    <property type="match status" value="1"/>
</dbReference>
<dbReference type="SUPFAM" id="SSF49493">
    <property type="entry name" value="HSP40/DnaJ peptide-binding domain"/>
    <property type="match status" value="2"/>
</dbReference>
<dbReference type="GO" id="GO:0006260">
    <property type="term" value="P:DNA replication"/>
    <property type="evidence" value="ECO:0007669"/>
    <property type="project" value="UniProtKB-KW"/>
</dbReference>
<dbReference type="GO" id="GO:0031072">
    <property type="term" value="F:heat shock protein binding"/>
    <property type="evidence" value="ECO:0007669"/>
    <property type="project" value="InterPro"/>
</dbReference>
<dbReference type="GO" id="GO:0009408">
    <property type="term" value="P:response to heat"/>
    <property type="evidence" value="ECO:0007669"/>
    <property type="project" value="InterPro"/>
</dbReference>
<feature type="repeat" description="CXXCXGXG motif" evidence="11">
    <location>
        <begin position="188"/>
        <end position="195"/>
    </location>
</feature>
<dbReference type="InterPro" id="IPR036869">
    <property type="entry name" value="J_dom_sf"/>
</dbReference>
<dbReference type="GO" id="GO:0005524">
    <property type="term" value="F:ATP binding"/>
    <property type="evidence" value="ECO:0007669"/>
    <property type="project" value="InterPro"/>
</dbReference>
<dbReference type="OrthoDB" id="9779889at2"/>
<keyword evidence="11" id="KW-0963">Cytoplasm</keyword>
<dbReference type="SUPFAM" id="SSF46565">
    <property type="entry name" value="Chaperone J-domain"/>
    <property type="match status" value="1"/>
</dbReference>
<evidence type="ECO:0000313" key="16">
    <source>
        <dbReference type="Proteomes" id="UP000214646"/>
    </source>
</evidence>
<evidence type="ECO:0000256" key="10">
    <source>
        <dbReference type="ARBA" id="ARBA00067609"/>
    </source>
</evidence>
<dbReference type="GO" id="GO:0042026">
    <property type="term" value="P:protein refolding"/>
    <property type="evidence" value="ECO:0007669"/>
    <property type="project" value="TreeGrafter"/>
</dbReference>
<dbReference type="PROSITE" id="PS50076">
    <property type="entry name" value="DNAJ_2"/>
    <property type="match status" value="1"/>
</dbReference>
<comment type="caution">
    <text evidence="15">The sequence shown here is derived from an EMBL/GenBank/DDBJ whole genome shotgun (WGS) entry which is preliminary data.</text>
</comment>
<feature type="domain" description="CR-type" evidence="14">
    <location>
        <begin position="136"/>
        <end position="214"/>
    </location>
</feature>
<keyword evidence="7 11" id="KW-0143">Chaperone</keyword>
<dbReference type="InterPro" id="IPR008971">
    <property type="entry name" value="HSP40/DnaJ_pept-bd"/>
</dbReference>
<dbReference type="InterPro" id="IPR012724">
    <property type="entry name" value="DnaJ"/>
</dbReference>
<dbReference type="Gene3D" id="2.10.230.10">
    <property type="entry name" value="Heat shock protein DnaJ, cysteine-rich domain"/>
    <property type="match status" value="1"/>
</dbReference>
<protein>
    <recommendedName>
        <fullName evidence="10 11">Chaperone protein DnaJ</fullName>
    </recommendedName>
</protein>
<evidence type="ECO:0000256" key="9">
    <source>
        <dbReference type="ARBA" id="ARBA00061004"/>
    </source>
</evidence>
<keyword evidence="4 11" id="KW-0863">Zinc-finger</keyword>
<feature type="repeat" description="CXXCXGXG motif" evidence="11">
    <location>
        <begin position="149"/>
        <end position="156"/>
    </location>
</feature>
<feature type="repeat" description="CXXCXGXG motif" evidence="11">
    <location>
        <begin position="166"/>
        <end position="173"/>
    </location>
</feature>
<comment type="similarity">
    <text evidence="9 11">Belongs to the DnaJ family.</text>
</comment>
<proteinExistence type="inferred from homology"/>
<keyword evidence="16" id="KW-1185">Reference proteome</keyword>
<organism evidence="15 16">
    <name type="scientific">Fimbriiglobus ruber</name>
    <dbReference type="NCBI Taxonomy" id="1908690"/>
    <lineage>
        <taxon>Bacteria</taxon>
        <taxon>Pseudomonadati</taxon>
        <taxon>Planctomycetota</taxon>
        <taxon>Planctomycetia</taxon>
        <taxon>Gemmatales</taxon>
        <taxon>Gemmataceae</taxon>
        <taxon>Fimbriiglobus</taxon>
    </lineage>
</organism>
<reference evidence="16" key="1">
    <citation type="submission" date="2017-06" db="EMBL/GenBank/DDBJ databases">
        <title>Genome analysis of Fimbriiglobus ruber SP5, the first member of the order Planctomycetales with confirmed chitinolytic capability.</title>
        <authorList>
            <person name="Ravin N.V."/>
            <person name="Rakitin A.L."/>
            <person name="Ivanova A.A."/>
            <person name="Beletsky A.V."/>
            <person name="Kulichevskaya I.S."/>
            <person name="Mardanov A.V."/>
            <person name="Dedysh S.N."/>
        </authorList>
    </citation>
    <scope>NUCLEOTIDE SEQUENCE [LARGE SCALE GENOMIC DNA]</scope>
    <source>
        <strain evidence="16">SP5</strain>
    </source>
</reference>
<feature type="binding site" evidence="11">
    <location>
        <position position="202"/>
    </location>
    <ligand>
        <name>Zn(2+)</name>
        <dbReference type="ChEBI" id="CHEBI:29105"/>
        <label>1</label>
    </ligand>
</feature>
<dbReference type="NCBIfam" id="TIGR02349">
    <property type="entry name" value="DnaJ_bact"/>
    <property type="match status" value="1"/>
</dbReference>
<feature type="zinc finger region" description="CR-type" evidence="12">
    <location>
        <begin position="136"/>
        <end position="214"/>
    </location>
</feature>
<evidence type="ECO:0000256" key="12">
    <source>
        <dbReference type="PROSITE-ProRule" id="PRU00546"/>
    </source>
</evidence>
<dbReference type="RefSeq" id="WP_088254988.1">
    <property type="nucleotide sequence ID" value="NZ_NIDE01000005.1"/>
</dbReference>
<feature type="domain" description="J" evidence="13">
    <location>
        <begin position="5"/>
        <end position="70"/>
    </location>
</feature>
<comment type="cofactor">
    <cofactor evidence="11">
        <name>Zn(2+)</name>
        <dbReference type="ChEBI" id="CHEBI:29105"/>
    </cofactor>
    <text evidence="11">Binds 2 Zn(2+) ions per monomer.</text>
</comment>
<dbReference type="PROSITE" id="PS00636">
    <property type="entry name" value="DNAJ_1"/>
    <property type="match status" value="1"/>
</dbReference>
<keyword evidence="2 11" id="KW-0479">Metal-binding</keyword>
<sequence>MAKRDYYEILIIAREASGEDIKKAYRKLAMQFHPDRNHGDAEAADKFKEATEAYEILSDAEKRQRYDRYGHAGLENMGGGGAQTVDLGDLFGDLLGSFFGGAGGQQGGGGRRRSGPAPGRDVQIVLDLELAEVAIGVKKTVTIQREDQCEPCSGTGAKPGTRPTPCKRCGGQGVVIQRQGFFQVQQPCRSCSGTGQIITDPCGTCRGAGRVLGRQAVEVDIPPGVDTGDRIRFQGMGDAGAPGAPRGDLEFAVRVRDHKFFQRDGQNLICQWPVTFSQAALGATIEITTLTAEKVKYDLPRGIQTHEVVRLSGHGLPNRRGGGRKGDLIIQVVVDTPQSLTAEQEQLFRRLAEIEIQIQQTVPPTKKSIFSKLKDWLTADDEKK</sequence>
<dbReference type="PANTHER" id="PTHR43096:SF52">
    <property type="entry name" value="DNAJ HOMOLOG 1, MITOCHONDRIAL-RELATED"/>
    <property type="match status" value="1"/>
</dbReference>
<feature type="binding site" evidence="11">
    <location>
        <position position="205"/>
    </location>
    <ligand>
        <name>Zn(2+)</name>
        <dbReference type="ChEBI" id="CHEBI:29105"/>
        <label>1</label>
    </ligand>
</feature>
<dbReference type="GO" id="GO:0008270">
    <property type="term" value="F:zinc ion binding"/>
    <property type="evidence" value="ECO:0007669"/>
    <property type="project" value="UniProtKB-UniRule"/>
</dbReference>
<evidence type="ECO:0000256" key="2">
    <source>
        <dbReference type="ARBA" id="ARBA00022723"/>
    </source>
</evidence>